<evidence type="ECO:0000313" key="5">
    <source>
        <dbReference type="EMBL" id="UZE96414.1"/>
    </source>
</evidence>
<dbReference type="SUPFAM" id="SSF53474">
    <property type="entry name" value="alpha/beta-Hydrolases"/>
    <property type="match status" value="1"/>
</dbReference>
<dbReference type="Pfam" id="PF07859">
    <property type="entry name" value="Abhydrolase_3"/>
    <property type="match status" value="1"/>
</dbReference>
<dbReference type="InterPro" id="IPR029058">
    <property type="entry name" value="AB_hydrolase_fold"/>
</dbReference>
<protein>
    <submittedName>
        <fullName evidence="5">Alpha/beta hydrolase</fullName>
    </submittedName>
</protein>
<evidence type="ECO:0000313" key="6">
    <source>
        <dbReference type="Proteomes" id="UP001163739"/>
    </source>
</evidence>
<dbReference type="PROSITE" id="PS01174">
    <property type="entry name" value="LIPASE_GDXG_SER"/>
    <property type="match status" value="1"/>
</dbReference>
<comment type="similarity">
    <text evidence="1">Belongs to the 'GDXG' lipolytic enzyme family.</text>
</comment>
<keyword evidence="6" id="KW-1185">Reference proteome</keyword>
<dbReference type="Proteomes" id="UP001163739">
    <property type="component" value="Chromosome"/>
</dbReference>
<name>A0ABY6N2Z9_9ALTE</name>
<dbReference type="Gene3D" id="3.40.50.1820">
    <property type="entry name" value="alpha/beta hydrolase"/>
    <property type="match status" value="1"/>
</dbReference>
<feature type="active site" evidence="3">
    <location>
        <position position="142"/>
    </location>
</feature>
<evidence type="ECO:0000256" key="1">
    <source>
        <dbReference type="ARBA" id="ARBA00010515"/>
    </source>
</evidence>
<evidence type="ECO:0000256" key="3">
    <source>
        <dbReference type="PROSITE-ProRule" id="PRU10038"/>
    </source>
</evidence>
<gene>
    <name evidence="5" type="ORF">NKI27_01315</name>
</gene>
<reference evidence="5" key="1">
    <citation type="submission" date="2022-06" db="EMBL/GenBank/DDBJ databases">
        <title>Alkalimarinus sp. nov., isolated from gut of a Alitta virens.</title>
        <authorList>
            <person name="Yang A.I."/>
            <person name="Shin N.-R."/>
        </authorList>
    </citation>
    <scope>NUCLEOTIDE SEQUENCE</scope>
    <source>
        <strain evidence="5">A2M4</strain>
    </source>
</reference>
<dbReference type="PROSITE" id="PS01173">
    <property type="entry name" value="LIPASE_GDXG_HIS"/>
    <property type="match status" value="1"/>
</dbReference>
<dbReference type="InterPro" id="IPR050300">
    <property type="entry name" value="GDXG_lipolytic_enzyme"/>
</dbReference>
<organism evidence="5 6">
    <name type="scientific">Alkalimarinus alittae</name>
    <dbReference type="NCBI Taxonomy" id="2961619"/>
    <lineage>
        <taxon>Bacteria</taxon>
        <taxon>Pseudomonadati</taxon>
        <taxon>Pseudomonadota</taxon>
        <taxon>Gammaproteobacteria</taxon>
        <taxon>Alteromonadales</taxon>
        <taxon>Alteromonadaceae</taxon>
        <taxon>Alkalimarinus</taxon>
    </lineage>
</organism>
<dbReference type="RefSeq" id="WP_265047900.1">
    <property type="nucleotide sequence ID" value="NZ_CP100390.1"/>
</dbReference>
<dbReference type="PANTHER" id="PTHR48081:SF30">
    <property type="entry name" value="ACETYL-HYDROLASE LIPR-RELATED"/>
    <property type="match status" value="1"/>
</dbReference>
<dbReference type="InterPro" id="IPR002168">
    <property type="entry name" value="Lipase_GDXG_HIS_AS"/>
</dbReference>
<dbReference type="PANTHER" id="PTHR48081">
    <property type="entry name" value="AB HYDROLASE SUPERFAMILY PROTEIN C4A8.06C"/>
    <property type="match status" value="1"/>
</dbReference>
<sequence length="295" mass="32443">MNRAAVVKSLIRVGMRFVPNELPAYRFFSGGGHFLGRAPKGFQVDATQIGDIPVLWVNHKTECSSRVILYLHGGGYSIGSNRTHLELASRIARAAKSQMLMVEYRLAPEHPYPAGLNDALKAYQYLLGERVSPEKIIIAGDSAGGGLAVALLQTLRNKKIPMPAAAVCLSPWLDLSCSISSLAKTLKNDPLITPKRIRFFAKHYAGINDRTQPGLSPFFGELDNLPPMLIQVGGDEILLPECKLFTRRANKLGSMVELQVWPGMFHVWQFAASILPEGRQAIQKIGLFIRKASPV</sequence>
<dbReference type="InterPro" id="IPR013094">
    <property type="entry name" value="AB_hydrolase_3"/>
</dbReference>
<accession>A0ABY6N2Z9</accession>
<proteinExistence type="inferred from homology"/>
<dbReference type="InterPro" id="IPR033140">
    <property type="entry name" value="Lipase_GDXG_put_SER_AS"/>
</dbReference>
<dbReference type="EMBL" id="CP100390">
    <property type="protein sequence ID" value="UZE96414.1"/>
    <property type="molecule type" value="Genomic_DNA"/>
</dbReference>
<feature type="domain" description="Alpha/beta hydrolase fold-3" evidence="4">
    <location>
        <begin position="68"/>
        <end position="269"/>
    </location>
</feature>
<keyword evidence="2 5" id="KW-0378">Hydrolase</keyword>
<dbReference type="GO" id="GO:0016787">
    <property type="term" value="F:hydrolase activity"/>
    <property type="evidence" value="ECO:0007669"/>
    <property type="project" value="UniProtKB-KW"/>
</dbReference>
<evidence type="ECO:0000259" key="4">
    <source>
        <dbReference type="Pfam" id="PF07859"/>
    </source>
</evidence>
<evidence type="ECO:0000256" key="2">
    <source>
        <dbReference type="ARBA" id="ARBA00022801"/>
    </source>
</evidence>